<dbReference type="EMBL" id="NGQC01000030">
    <property type="protein sequence ID" value="OYT03672.1"/>
    <property type="molecule type" value="Genomic_DNA"/>
</dbReference>
<dbReference type="AlphaFoldDB" id="A0A256VJK0"/>
<proteinExistence type="predicted"/>
<dbReference type="InterPro" id="IPR010022">
    <property type="entry name" value="XkdX"/>
</dbReference>
<reference evidence="1 2" key="2">
    <citation type="submission" date="2017-09" db="EMBL/GenBank/DDBJ databases">
        <title>Tripartite evolution among Lactobacillus johnsonii, Lactobacillus taiwanensis, Lactobacillus reuteri and their rodent host.</title>
        <authorList>
            <person name="Wang T."/>
            <person name="Knowles S."/>
            <person name="Cheng C."/>
        </authorList>
    </citation>
    <scope>NUCLEOTIDE SEQUENCE [LARGE SCALE GENOMIC DNA]</scope>
    <source>
        <strain evidence="1 2">103v</strain>
    </source>
</reference>
<evidence type="ECO:0000313" key="2">
    <source>
        <dbReference type="Proteomes" id="UP000216122"/>
    </source>
</evidence>
<accession>A0A256VJK0</accession>
<dbReference type="NCBIfam" id="TIGR01669">
    <property type="entry name" value="phage_XkdX"/>
    <property type="match status" value="1"/>
</dbReference>
<organism evidence="1 2">
    <name type="scientific">Limosilactobacillus reuteri</name>
    <name type="common">Lactobacillus reuteri</name>
    <dbReference type="NCBI Taxonomy" id="1598"/>
    <lineage>
        <taxon>Bacteria</taxon>
        <taxon>Bacillati</taxon>
        <taxon>Bacillota</taxon>
        <taxon>Bacilli</taxon>
        <taxon>Lactobacillales</taxon>
        <taxon>Lactobacillaceae</taxon>
        <taxon>Limosilactobacillus</taxon>
    </lineage>
</organism>
<name>A0A256VJK0_LIMRT</name>
<dbReference type="Proteomes" id="UP000216122">
    <property type="component" value="Unassembled WGS sequence"/>
</dbReference>
<sequence>MVEIIKMLAQQYADIRWAVEEGAITKEQYKEFTGKAYREE</sequence>
<dbReference type="Pfam" id="PF09693">
    <property type="entry name" value="Phage_XkdX"/>
    <property type="match status" value="1"/>
</dbReference>
<gene>
    <name evidence="1" type="ORF">CBG21_04705</name>
</gene>
<comment type="caution">
    <text evidence="1">The sequence shown here is derived from an EMBL/GenBank/DDBJ whole genome shotgun (WGS) entry which is preliminary data.</text>
</comment>
<dbReference type="RefSeq" id="WP_094504667.1">
    <property type="nucleotide sequence ID" value="NZ_JAJGVQ010000144.1"/>
</dbReference>
<protein>
    <submittedName>
        <fullName evidence="1">XkdX family protein</fullName>
    </submittedName>
</protein>
<reference evidence="2" key="1">
    <citation type="submission" date="2017-05" db="EMBL/GenBank/DDBJ databases">
        <authorList>
            <person name="Lin X.B."/>
            <person name="Stothard P."/>
            <person name="Tasseva G."/>
            <person name="Walter J."/>
        </authorList>
    </citation>
    <scope>NUCLEOTIDE SEQUENCE [LARGE SCALE GENOMIC DNA]</scope>
    <source>
        <strain evidence="2">103v</strain>
    </source>
</reference>
<evidence type="ECO:0000313" key="1">
    <source>
        <dbReference type="EMBL" id="OYT03672.1"/>
    </source>
</evidence>